<protein>
    <submittedName>
        <fullName evidence="8">PCD1 protein</fullName>
    </submittedName>
</protein>
<proteinExistence type="predicted"/>
<keyword evidence="5" id="KW-0460">Magnesium</keyword>
<keyword evidence="4" id="KW-0378">Hydrolase</keyword>
<dbReference type="PANTHER" id="PTHR12992:SF24">
    <property type="entry name" value="PEROXISOMAL COENZYME A DIPHOSPHATASE NUDT7"/>
    <property type="match status" value="1"/>
</dbReference>
<gene>
    <name evidence="8" type="primary">PCD1</name>
    <name evidence="8" type="ORF">BN1211_4973</name>
</gene>
<dbReference type="AlphaFoldDB" id="A0A0H5C7S7"/>
<name>A0A0H5C7S7_CYBJN</name>
<dbReference type="InterPro" id="IPR015797">
    <property type="entry name" value="NUDIX_hydrolase-like_dom_sf"/>
</dbReference>
<evidence type="ECO:0000256" key="3">
    <source>
        <dbReference type="ARBA" id="ARBA00022723"/>
    </source>
</evidence>
<organism evidence="8 9">
    <name type="scientific">Cyberlindnera jadinii (strain ATCC 18201 / CBS 1600 / BCRC 20928 / JCM 3617 / NBRC 0987 / NRRL Y-1542)</name>
    <name type="common">Torula yeast</name>
    <name type="synonym">Candida utilis</name>
    <dbReference type="NCBI Taxonomy" id="983966"/>
    <lineage>
        <taxon>Eukaryota</taxon>
        <taxon>Fungi</taxon>
        <taxon>Dikarya</taxon>
        <taxon>Ascomycota</taxon>
        <taxon>Saccharomycotina</taxon>
        <taxon>Saccharomycetes</taxon>
        <taxon>Phaffomycetales</taxon>
        <taxon>Phaffomycetaceae</taxon>
        <taxon>Cyberlindnera</taxon>
    </lineage>
</organism>
<dbReference type="GO" id="GO:0015938">
    <property type="term" value="P:coenzyme A catabolic process"/>
    <property type="evidence" value="ECO:0007669"/>
    <property type="project" value="TreeGrafter"/>
</dbReference>
<evidence type="ECO:0000313" key="8">
    <source>
        <dbReference type="EMBL" id="CEP24208.1"/>
    </source>
</evidence>
<dbReference type="GO" id="GO:0010945">
    <property type="term" value="F:coenzyme A diphosphatase activity"/>
    <property type="evidence" value="ECO:0007669"/>
    <property type="project" value="InterPro"/>
</dbReference>
<reference evidence="9" key="1">
    <citation type="journal article" date="2015" name="J. Biotechnol.">
        <title>The structure of the Cyberlindnera jadinii genome and its relation to Candida utilis analyzed by the occurrence of single nucleotide polymorphisms.</title>
        <authorList>
            <person name="Rupp O."/>
            <person name="Brinkrolf K."/>
            <person name="Buerth C."/>
            <person name="Kunigo M."/>
            <person name="Schneider J."/>
            <person name="Jaenicke S."/>
            <person name="Goesmann A."/>
            <person name="Puehler A."/>
            <person name="Jaeger K.-E."/>
            <person name="Ernst J.F."/>
        </authorList>
    </citation>
    <scope>NUCLEOTIDE SEQUENCE [LARGE SCALE GENOMIC DNA]</scope>
    <source>
        <strain evidence="9">ATCC 18201 / CBS 1600 / BCRC 20928 / JCM 3617 / NBRC 0987 / NRRL Y-1542</strain>
    </source>
</reference>
<keyword evidence="3" id="KW-0479">Metal-binding</keyword>
<sequence>MNSHALLSNIRSYVCPRVYPLNSIWPPLRRSAVMIVLFIGNYGEVRVLLTRRSRQLNNFSGHVSLPGGKSDHVEESGYDVARRETMEEIGLPFDEELNKRGFVLEKLNEMPCYLSRTFLSVRPVVCFLHKTNHPQETILDIQFILNPGETSSIFSVPLLDLIGLNAQHEYIRKTTNHFKWGNLRWPIKHYFYPSENPNEIHWLDNIQDLSSDEEIEHEQTERSIKDLWGLTAQILYDLANISINELTKNYIGNENLIYGLTEFGGQMLQRKRSSWESGMIVNERDKAFDQIIPQHVFKHISEEFKL</sequence>
<evidence type="ECO:0000256" key="1">
    <source>
        <dbReference type="ARBA" id="ARBA00001936"/>
    </source>
</evidence>
<evidence type="ECO:0000256" key="5">
    <source>
        <dbReference type="ARBA" id="ARBA00022842"/>
    </source>
</evidence>
<comment type="cofactor">
    <cofactor evidence="2">
        <name>Mg(2+)</name>
        <dbReference type="ChEBI" id="CHEBI:18420"/>
    </cofactor>
</comment>
<feature type="domain" description="Nudix hydrolase" evidence="7">
    <location>
        <begin position="28"/>
        <end position="178"/>
    </location>
</feature>
<comment type="cofactor">
    <cofactor evidence="1">
        <name>Mn(2+)</name>
        <dbReference type="ChEBI" id="CHEBI:29035"/>
    </cofactor>
</comment>
<dbReference type="InterPro" id="IPR000086">
    <property type="entry name" value="NUDIX_hydrolase_dom"/>
</dbReference>
<dbReference type="EMBL" id="CDQK01000005">
    <property type="protein sequence ID" value="CEP24208.1"/>
    <property type="molecule type" value="Genomic_DNA"/>
</dbReference>
<evidence type="ECO:0000256" key="2">
    <source>
        <dbReference type="ARBA" id="ARBA00001946"/>
    </source>
</evidence>
<dbReference type="Pfam" id="PF00293">
    <property type="entry name" value="NUDIX"/>
    <property type="match status" value="1"/>
</dbReference>
<evidence type="ECO:0000256" key="4">
    <source>
        <dbReference type="ARBA" id="ARBA00022801"/>
    </source>
</evidence>
<evidence type="ECO:0000259" key="7">
    <source>
        <dbReference type="PROSITE" id="PS51462"/>
    </source>
</evidence>
<dbReference type="CDD" id="cd03426">
    <property type="entry name" value="NUDIX_CoAse_Nudt7"/>
    <property type="match status" value="1"/>
</dbReference>
<dbReference type="PROSITE" id="PS51462">
    <property type="entry name" value="NUDIX"/>
    <property type="match status" value="1"/>
</dbReference>
<dbReference type="InterPro" id="IPR045121">
    <property type="entry name" value="CoAse"/>
</dbReference>
<accession>A0A0H5C7S7</accession>
<dbReference type="Proteomes" id="UP000038830">
    <property type="component" value="Unassembled WGS sequence"/>
</dbReference>
<dbReference type="SUPFAM" id="SSF55811">
    <property type="entry name" value="Nudix"/>
    <property type="match status" value="1"/>
</dbReference>
<dbReference type="PANTHER" id="PTHR12992">
    <property type="entry name" value="NUDIX HYDROLASE"/>
    <property type="match status" value="1"/>
</dbReference>
<keyword evidence="6" id="KW-0464">Manganese</keyword>
<dbReference type="Gene3D" id="3.90.79.10">
    <property type="entry name" value="Nucleoside Triphosphate Pyrophosphohydrolase"/>
    <property type="match status" value="1"/>
</dbReference>
<evidence type="ECO:0000313" key="9">
    <source>
        <dbReference type="Proteomes" id="UP000038830"/>
    </source>
</evidence>
<dbReference type="GO" id="GO:0046872">
    <property type="term" value="F:metal ion binding"/>
    <property type="evidence" value="ECO:0007669"/>
    <property type="project" value="UniProtKB-KW"/>
</dbReference>
<evidence type="ECO:0000256" key="6">
    <source>
        <dbReference type="ARBA" id="ARBA00023211"/>
    </source>
</evidence>